<dbReference type="Pfam" id="PF00149">
    <property type="entry name" value="Metallophos"/>
    <property type="match status" value="1"/>
</dbReference>
<gene>
    <name evidence="4" type="ORF">SPIL2461_LOCUS20933</name>
</gene>
<feature type="domain" description="WW" evidence="3">
    <location>
        <begin position="790"/>
        <end position="823"/>
    </location>
</feature>
<dbReference type="InterPro" id="IPR036869">
    <property type="entry name" value="J_dom_sf"/>
</dbReference>
<dbReference type="CDD" id="cd06257">
    <property type="entry name" value="DnaJ"/>
    <property type="match status" value="1"/>
</dbReference>
<feature type="coiled-coil region" evidence="1">
    <location>
        <begin position="503"/>
        <end position="548"/>
    </location>
</feature>
<feature type="region of interest" description="Disordered" evidence="2">
    <location>
        <begin position="587"/>
        <end position="800"/>
    </location>
</feature>
<feature type="region of interest" description="Disordered" evidence="2">
    <location>
        <begin position="887"/>
        <end position="932"/>
    </location>
</feature>
<sequence length="1009" mass="111232">MGNGVLRRYRTRPEADHDTWRKPKQKGGAASKEKAWQSASAIILAGIFVAAVEMCRRCARGRQHSRPQQLPLVQDEELGCERVEQDTASKRRLRLVCISDTHGKHRELMLPDGDVLIHAGDFTQYGREEHAQDFNSWIADQQHRVKLVILGNHESNADWAKRAEEVLSSAAVLRQSSFDLKVPGSETPLRFFGTDFFWPCQGENPYFGQIPAGTDVVLAHGPAKGCADGDKGCSALLQAVRRIQPTLVISGHIHFARGAALLKHRPADQRSSTILINAANCGSHLAEVCRLWPFPNPKMLPKLQRLGWRPMTWIDRLHSISRVALQRTAQGGPKGLSGAAGPVWGPSDDDDDEDNDLTGFSNLADAANKVWDDLMARKGGIKGKQEMNSLFGLAELKDAVERSVKRTNVLQEQVDSATSSLEDKQAALEDLRRKVEASAGTSNVRWKLGDMAVRRGKGFCELSMVQMDVQPPCFEAMLPQLCSLIVWTYEKLIPLNPQQQIAARSALKEVDEAKKRVAATEESLVQAQEELRQQHQSLTEQVEVKLKEPRAPPGLPDVSYLQKANAQQPKADASSYPEVKGIKEDLRKPAGAAAPRQASKDQGRAEPGTPTSSANGNTLPRQAPSGPAGFPSFQDLSRMQKEAEDRNKTESTRAASYPAPHATREVFTRPEGSDRGPSGTGSGAAGGQEAPGRAPAGETPFVPAGMPGIPSNSGTSAAGPKVSLQQERAKQEAFLHHQEAQLHREEAQRQQQQEAQRQREEAEKQRQERYEEQQRHPGHADRPREPEQAQQPATDWVRYKTPDGQVYYHNERTNHTAWSLPAGATCREPAQAAAAQQGTTSQGADNQDDPFADLRKQEEDNKKQHEQWQQWYQQYTAWYSQQAGAAGASATGGANADAGKQNKSGSQKQKGAQSGEQAGSYVPPRGPAPPKLDAAFEDHAVYQIKSSVLKEMESMVNQGLEVAKRKKALRCLQLRWHPDKNPDKLEVANSIFQFIEETKPWFLHDPNAG</sequence>
<accession>A0A812X8V7</accession>
<dbReference type="SMART" id="SM00456">
    <property type="entry name" value="WW"/>
    <property type="match status" value="1"/>
</dbReference>
<dbReference type="InterPro" id="IPR001623">
    <property type="entry name" value="DnaJ_domain"/>
</dbReference>
<dbReference type="InterPro" id="IPR051693">
    <property type="entry name" value="UPF0046_metallophosphoest"/>
</dbReference>
<organism evidence="4 5">
    <name type="scientific">Symbiodinium pilosum</name>
    <name type="common">Dinoflagellate</name>
    <dbReference type="NCBI Taxonomy" id="2952"/>
    <lineage>
        <taxon>Eukaryota</taxon>
        <taxon>Sar</taxon>
        <taxon>Alveolata</taxon>
        <taxon>Dinophyceae</taxon>
        <taxon>Suessiales</taxon>
        <taxon>Symbiodiniaceae</taxon>
        <taxon>Symbiodinium</taxon>
    </lineage>
</organism>
<keyword evidence="5" id="KW-1185">Reference proteome</keyword>
<dbReference type="SUPFAM" id="SSF56300">
    <property type="entry name" value="Metallo-dependent phosphatases"/>
    <property type="match status" value="1"/>
</dbReference>
<dbReference type="AlphaFoldDB" id="A0A812X8V7"/>
<evidence type="ECO:0000313" key="5">
    <source>
        <dbReference type="Proteomes" id="UP000649617"/>
    </source>
</evidence>
<dbReference type="SUPFAM" id="SSF51045">
    <property type="entry name" value="WW domain"/>
    <property type="match status" value="1"/>
</dbReference>
<evidence type="ECO:0000259" key="3">
    <source>
        <dbReference type="PROSITE" id="PS50020"/>
    </source>
</evidence>
<proteinExistence type="predicted"/>
<feature type="coiled-coil region" evidence="1">
    <location>
        <begin position="393"/>
        <end position="441"/>
    </location>
</feature>
<dbReference type="GO" id="GO:0016787">
    <property type="term" value="F:hydrolase activity"/>
    <property type="evidence" value="ECO:0007669"/>
    <property type="project" value="InterPro"/>
</dbReference>
<keyword evidence="1" id="KW-0175">Coiled coil</keyword>
<dbReference type="Proteomes" id="UP000649617">
    <property type="component" value="Unassembled WGS sequence"/>
</dbReference>
<protein>
    <recommendedName>
        <fullName evidence="3">WW domain-containing protein</fullName>
    </recommendedName>
</protein>
<dbReference type="CDD" id="cd07379">
    <property type="entry name" value="MPP_239FB"/>
    <property type="match status" value="1"/>
</dbReference>
<feature type="compositionally biased region" description="Basic and acidic residues" evidence="2">
    <location>
        <begin position="11"/>
        <end position="21"/>
    </location>
</feature>
<dbReference type="CDD" id="cd00201">
    <property type="entry name" value="WW"/>
    <property type="match status" value="1"/>
</dbReference>
<evidence type="ECO:0000313" key="4">
    <source>
        <dbReference type="EMBL" id="CAE7730042.1"/>
    </source>
</evidence>
<dbReference type="Gene3D" id="1.10.287.110">
    <property type="entry name" value="DnaJ domain"/>
    <property type="match status" value="1"/>
</dbReference>
<feature type="region of interest" description="Disordered" evidence="2">
    <location>
        <begin position="1"/>
        <end position="32"/>
    </location>
</feature>
<feature type="compositionally biased region" description="Basic and acidic residues" evidence="2">
    <location>
        <begin position="756"/>
        <end position="787"/>
    </location>
</feature>
<feature type="compositionally biased region" description="Low complexity" evidence="2">
    <location>
        <begin position="887"/>
        <end position="920"/>
    </location>
</feature>
<dbReference type="SUPFAM" id="SSF46565">
    <property type="entry name" value="Chaperone J-domain"/>
    <property type="match status" value="1"/>
</dbReference>
<comment type="caution">
    <text evidence="4">The sequence shown here is derived from an EMBL/GenBank/DDBJ whole genome shotgun (WGS) entry which is preliminary data.</text>
</comment>
<feature type="region of interest" description="Disordered" evidence="2">
    <location>
        <begin position="331"/>
        <end position="357"/>
    </location>
</feature>
<dbReference type="PANTHER" id="PTHR12905:SF0">
    <property type="entry name" value="CALCINEURIN-LIKE PHOSPHOESTERASE DOMAIN-CONTAINING PROTEIN"/>
    <property type="match status" value="1"/>
</dbReference>
<dbReference type="Pfam" id="PF00397">
    <property type="entry name" value="WW"/>
    <property type="match status" value="1"/>
</dbReference>
<dbReference type="Gene3D" id="3.60.21.10">
    <property type="match status" value="1"/>
</dbReference>
<evidence type="ECO:0000256" key="2">
    <source>
        <dbReference type="SAM" id="MobiDB-lite"/>
    </source>
</evidence>
<dbReference type="InterPro" id="IPR004843">
    <property type="entry name" value="Calcineurin-like_PHP"/>
</dbReference>
<feature type="compositionally biased region" description="Basic and acidic residues" evidence="2">
    <location>
        <begin position="662"/>
        <end position="674"/>
    </location>
</feature>
<dbReference type="PANTHER" id="PTHR12905">
    <property type="entry name" value="METALLOPHOSPHOESTERASE"/>
    <property type="match status" value="1"/>
</dbReference>
<dbReference type="PROSITE" id="PS50020">
    <property type="entry name" value="WW_DOMAIN_2"/>
    <property type="match status" value="1"/>
</dbReference>
<feature type="region of interest" description="Disordered" evidence="2">
    <location>
        <begin position="819"/>
        <end position="867"/>
    </location>
</feature>
<dbReference type="InterPro" id="IPR036020">
    <property type="entry name" value="WW_dom_sf"/>
</dbReference>
<feature type="compositionally biased region" description="Low complexity" evidence="2">
    <location>
        <begin position="830"/>
        <end position="844"/>
    </location>
</feature>
<feature type="compositionally biased region" description="Acidic residues" evidence="2">
    <location>
        <begin position="347"/>
        <end position="356"/>
    </location>
</feature>
<evidence type="ECO:0000256" key="1">
    <source>
        <dbReference type="SAM" id="Coils"/>
    </source>
</evidence>
<dbReference type="InterPro" id="IPR001202">
    <property type="entry name" value="WW_dom"/>
</dbReference>
<dbReference type="Gene3D" id="2.20.70.10">
    <property type="match status" value="1"/>
</dbReference>
<feature type="compositionally biased region" description="Polar residues" evidence="2">
    <location>
        <begin position="609"/>
        <end position="620"/>
    </location>
</feature>
<dbReference type="InterPro" id="IPR029052">
    <property type="entry name" value="Metallo-depent_PP-like"/>
</dbReference>
<feature type="compositionally biased region" description="Basic and acidic residues" evidence="2">
    <location>
        <begin position="638"/>
        <end position="651"/>
    </location>
</feature>
<reference evidence="4" key="1">
    <citation type="submission" date="2021-02" db="EMBL/GenBank/DDBJ databases">
        <authorList>
            <person name="Dougan E. K."/>
            <person name="Rhodes N."/>
            <person name="Thang M."/>
            <person name="Chan C."/>
        </authorList>
    </citation>
    <scope>NUCLEOTIDE SEQUENCE</scope>
</reference>
<feature type="compositionally biased region" description="Basic and acidic residues" evidence="2">
    <location>
        <begin position="852"/>
        <end position="866"/>
    </location>
</feature>
<name>A0A812X8V7_SYMPI</name>
<dbReference type="EMBL" id="CAJNIZ010045795">
    <property type="protein sequence ID" value="CAE7730042.1"/>
    <property type="molecule type" value="Genomic_DNA"/>
</dbReference>
<feature type="compositionally biased region" description="Basic and acidic residues" evidence="2">
    <location>
        <begin position="727"/>
        <end position="748"/>
    </location>
</feature>
<dbReference type="OrthoDB" id="444145at2759"/>